<reference evidence="2 3" key="1">
    <citation type="submission" date="2019-02" db="EMBL/GenBank/DDBJ databases">
        <title>Pedobacter sp. RP-1-14 sp. nov., isolated from Arctic soil.</title>
        <authorList>
            <person name="Dahal R.H."/>
        </authorList>
    </citation>
    <scope>NUCLEOTIDE SEQUENCE [LARGE SCALE GENOMIC DNA]</scope>
    <source>
        <strain evidence="2 3">RP-1-14</strain>
    </source>
</reference>
<dbReference type="PROSITE" id="PS51318">
    <property type="entry name" value="TAT"/>
    <property type="match status" value="1"/>
</dbReference>
<dbReference type="SMART" id="SM01008">
    <property type="entry name" value="Ald_Xan_dh_C"/>
    <property type="match status" value="1"/>
</dbReference>
<dbReference type="Pfam" id="PF20256">
    <property type="entry name" value="MoCoBD_2"/>
    <property type="match status" value="2"/>
</dbReference>
<dbReference type="EMBL" id="SJSL01000005">
    <property type="protein sequence ID" value="TCC99896.1"/>
    <property type="molecule type" value="Genomic_DNA"/>
</dbReference>
<dbReference type="SUPFAM" id="SSF56003">
    <property type="entry name" value="Molybdenum cofactor-binding domain"/>
    <property type="match status" value="2"/>
</dbReference>
<accession>A0A4V2MKX3</accession>
<dbReference type="Pfam" id="PF02738">
    <property type="entry name" value="MoCoBD_1"/>
    <property type="match status" value="1"/>
</dbReference>
<dbReference type="PANTHER" id="PTHR47495:SF1">
    <property type="entry name" value="BLL3820 PROTEIN"/>
    <property type="match status" value="1"/>
</dbReference>
<dbReference type="RefSeq" id="WP_131597231.1">
    <property type="nucleotide sequence ID" value="NZ_SJSL01000005.1"/>
</dbReference>
<gene>
    <name evidence="2" type="ORF">EZ437_16790</name>
</gene>
<dbReference type="InterPro" id="IPR012368">
    <property type="entry name" value="OxRdtase_Mopterin-bd_su_IorB"/>
</dbReference>
<proteinExistence type="predicted"/>
<dbReference type="Gene3D" id="3.30.365.10">
    <property type="entry name" value="Aldehyde oxidase/xanthine dehydrogenase, molybdopterin binding domain"/>
    <property type="match status" value="4"/>
</dbReference>
<sequence length="724" mass="79624">MTTNRRSFIKAAGSLTVMFSLEYTGLLASALTMNNLELPEVLRRNPSLSAWLQVLTNGSVRVFTGKVELGQGLCGAIAQVTAEELDLKADKVEVVIADTRRTPNEGFTGGSFSTENSVLSIRYAAAAARRELLDLAAAVLMAPAEELQMADGKVSFKSGGRSLSFFELLEGKKLKSEIRLPLQLKPKEQYRISGKSVHREDFKQMVVGAEMYIQDLRFPGMVHARTISPPSYDARLISLDEAGLNKVAPVLTVIKDGSFIAVICEDEYQTVKAQQHLSAQAKWSVSQKTTSAKSMPELLKSLTVITSKVKTASIVFPEEAKTIKAAYYKPYVMHGAIAPSCAVARYKDGLLEIWTHSQGAYPLRDTISSLVKIPTPQIHVTCIRGSGCYGHNGSDDAAAEAALIAVAFPGRHIRLQWSREQEHSWEPYGTAMYMELEAILAMDGRIAHFRNSVWSDAHYIRGNPGYLNLEGLRANPVVQKANPAGSGGYRNADLYYAVSNQTVTANFFNGPLRTSNLRSLGSYANLFAVESFMDELAAQAGIDPFDFRIMHLEDKRAIEVLERLKRTVITLPKEKNAAIGIAFSRYKNSAAYIAVAAQVKVHPSTFKITPVKLWAVVDVGEVISLDSVINQIEGGMIQATSWTLFEEVRFEQKTVNSRNWASYPIIRFNDIPEVEVEVISRPNEKLQGVGEIAMCVTPGAIANAINRACGKRIRNLPVGEQLKL</sequence>
<evidence type="ECO:0000313" key="3">
    <source>
        <dbReference type="Proteomes" id="UP000293347"/>
    </source>
</evidence>
<dbReference type="InterPro" id="IPR052516">
    <property type="entry name" value="N-heterocyclic_Hydroxylase"/>
</dbReference>
<evidence type="ECO:0000313" key="2">
    <source>
        <dbReference type="EMBL" id="TCC99896.1"/>
    </source>
</evidence>
<name>A0A4V2MKX3_9SPHI</name>
<evidence type="ECO:0000259" key="1">
    <source>
        <dbReference type="SMART" id="SM01008"/>
    </source>
</evidence>
<keyword evidence="3" id="KW-1185">Reference proteome</keyword>
<dbReference type="GO" id="GO:0016491">
    <property type="term" value="F:oxidoreductase activity"/>
    <property type="evidence" value="ECO:0007669"/>
    <property type="project" value="InterPro"/>
</dbReference>
<dbReference type="InterPro" id="IPR006311">
    <property type="entry name" value="TAT_signal"/>
</dbReference>
<dbReference type="InterPro" id="IPR000674">
    <property type="entry name" value="Ald_Oxase/Xan_DH_a/b"/>
</dbReference>
<dbReference type="OrthoDB" id="9759099at2"/>
<dbReference type="PANTHER" id="PTHR47495">
    <property type="entry name" value="ALDEHYDE DEHYDROGENASE"/>
    <property type="match status" value="1"/>
</dbReference>
<dbReference type="AlphaFoldDB" id="A0A4V2MKX3"/>
<feature type="domain" description="Aldehyde oxidase/xanthine dehydrogenase a/b hammerhead" evidence="1">
    <location>
        <begin position="207"/>
        <end position="287"/>
    </location>
</feature>
<dbReference type="PIRSF" id="PIRSF036389">
    <property type="entry name" value="IOR_B"/>
    <property type="match status" value="1"/>
</dbReference>
<protein>
    <submittedName>
        <fullName evidence="2">Xanthine dehydrogenase family protein molybdopterin-binding subunit</fullName>
    </submittedName>
</protein>
<dbReference type="InterPro" id="IPR046867">
    <property type="entry name" value="AldOxase/xan_DH_MoCoBD2"/>
</dbReference>
<organism evidence="2 3">
    <name type="scientific">Pedobacter psychroterrae</name>
    <dbReference type="NCBI Taxonomy" id="2530453"/>
    <lineage>
        <taxon>Bacteria</taxon>
        <taxon>Pseudomonadati</taxon>
        <taxon>Bacteroidota</taxon>
        <taxon>Sphingobacteriia</taxon>
        <taxon>Sphingobacteriales</taxon>
        <taxon>Sphingobacteriaceae</taxon>
        <taxon>Pedobacter</taxon>
    </lineage>
</organism>
<dbReference type="InterPro" id="IPR037165">
    <property type="entry name" value="AldOxase/xan_DH_Mopterin-bd_sf"/>
</dbReference>
<comment type="caution">
    <text evidence="2">The sequence shown here is derived from an EMBL/GenBank/DDBJ whole genome shotgun (WGS) entry which is preliminary data.</text>
</comment>
<dbReference type="Gene3D" id="3.90.1170.50">
    <property type="entry name" value="Aldehyde oxidase/xanthine dehydrogenase, a/b hammerhead"/>
    <property type="match status" value="1"/>
</dbReference>
<dbReference type="Proteomes" id="UP000293347">
    <property type="component" value="Unassembled WGS sequence"/>
</dbReference>
<dbReference type="InterPro" id="IPR008274">
    <property type="entry name" value="AldOxase/xan_DH_MoCoBD1"/>
</dbReference>